<dbReference type="PATRIC" id="fig|1081904.3.peg.611"/>
<comment type="caution">
    <text evidence="2">The sequence shown here is derived from an EMBL/GenBank/DDBJ whole genome shotgun (WGS) entry which is preliminary data.</text>
</comment>
<keyword evidence="1" id="KW-0472">Membrane</keyword>
<feature type="transmembrane region" description="Helical" evidence="1">
    <location>
        <begin position="112"/>
        <end position="136"/>
    </location>
</feature>
<dbReference type="AlphaFoldDB" id="U2LGJ2"/>
<name>U2LGJ2_9BACT</name>
<evidence type="ECO:0000313" key="2">
    <source>
        <dbReference type="EMBL" id="ERK03573.1"/>
    </source>
</evidence>
<dbReference type="Proteomes" id="UP000016600">
    <property type="component" value="Unassembled WGS sequence"/>
</dbReference>
<protein>
    <submittedName>
        <fullName evidence="2">Uncharacterized protein</fullName>
    </submittedName>
</protein>
<dbReference type="EMBL" id="AWET01000008">
    <property type="protein sequence ID" value="ERK03573.1"/>
    <property type="molecule type" value="Genomic_DNA"/>
</dbReference>
<proteinExistence type="predicted"/>
<feature type="transmembrane region" description="Helical" evidence="1">
    <location>
        <begin position="48"/>
        <end position="70"/>
    </location>
</feature>
<keyword evidence="1" id="KW-1133">Transmembrane helix</keyword>
<accession>U2LGJ2</accession>
<reference evidence="2 3" key="1">
    <citation type="submission" date="2013-08" db="EMBL/GenBank/DDBJ databases">
        <authorList>
            <person name="Durkin A.S."/>
            <person name="Haft D.R."/>
            <person name="McCorrison J."/>
            <person name="Torralba M."/>
            <person name="Gillis M."/>
            <person name="Haft D.H."/>
            <person name="Methe B."/>
            <person name="Sutton G."/>
            <person name="Nelson K.E."/>
        </authorList>
    </citation>
    <scope>NUCLEOTIDE SEQUENCE [LARGE SCALE GENOMIC DNA]</scope>
    <source>
        <strain evidence="2 3">F0068</strain>
    </source>
</reference>
<organism evidence="2 3">
    <name type="scientific">Hoylesella pleuritidis F0068</name>
    <dbReference type="NCBI Taxonomy" id="1081904"/>
    <lineage>
        <taxon>Bacteria</taxon>
        <taxon>Pseudomonadati</taxon>
        <taxon>Bacteroidota</taxon>
        <taxon>Bacteroidia</taxon>
        <taxon>Bacteroidales</taxon>
        <taxon>Prevotellaceae</taxon>
        <taxon>Hoylesella</taxon>
    </lineage>
</organism>
<keyword evidence="1" id="KW-0812">Transmembrane</keyword>
<gene>
    <name evidence="2" type="ORF">HMPREF1218_0178</name>
</gene>
<evidence type="ECO:0000313" key="3">
    <source>
        <dbReference type="Proteomes" id="UP000016600"/>
    </source>
</evidence>
<feature type="transmembrane region" description="Helical" evidence="1">
    <location>
        <begin position="82"/>
        <end position="100"/>
    </location>
</feature>
<evidence type="ECO:0000256" key="1">
    <source>
        <dbReference type="SAM" id="Phobius"/>
    </source>
</evidence>
<keyword evidence="3" id="KW-1185">Reference proteome</keyword>
<sequence length="152" mass="17731">MYKKEMKNFILLISGLVITLLFLVFPASVFEALYYEREFSNEMYNQNLYFSVALVTAFVAWSFAGIYYYLIDSVSFSRWYHWLLMLVTAVVLTLVINYIYPDDIFSSAGLDFVGQLFSFCIVDLAIEIVLFVIASFSLRWWSANCRHTPIPE</sequence>